<dbReference type="Proteomes" id="UP000438991">
    <property type="component" value="Unassembled WGS sequence"/>
</dbReference>
<reference evidence="2" key="2">
    <citation type="submission" date="2018-10" db="EMBL/GenBank/DDBJ databases">
        <authorList>
            <person name="Peiro R."/>
            <person name="Begona"/>
            <person name="Cbmso G."/>
            <person name="Lopez M."/>
            <person name="Gonzalez S."/>
            <person name="Sacristan E."/>
            <person name="Castillo E."/>
        </authorList>
    </citation>
    <scope>NUCLEOTIDE SEQUENCE</scope>
    <source>
        <strain evidence="2">Rhod_genome</strain>
    </source>
</reference>
<name>A0A327K009_9BRAD</name>
<proteinExistence type="predicted"/>
<dbReference type="RefSeq" id="WP_111387028.1">
    <property type="nucleotide sequence ID" value="NZ_NPEW01000199.1"/>
</dbReference>
<keyword evidence="3" id="KW-1185">Reference proteome</keyword>
<protein>
    <submittedName>
        <fullName evidence="1">PilZ domain-containing protein</fullName>
    </submittedName>
</protein>
<dbReference type="Proteomes" id="UP000289200">
    <property type="component" value="Unassembled WGS sequence"/>
</dbReference>
<organism evidence="2 3">
    <name type="scientific">Rhodoplanes serenus</name>
    <dbReference type="NCBI Taxonomy" id="200615"/>
    <lineage>
        <taxon>Bacteria</taxon>
        <taxon>Pseudomonadati</taxon>
        <taxon>Pseudomonadota</taxon>
        <taxon>Alphaproteobacteria</taxon>
        <taxon>Hyphomicrobiales</taxon>
        <taxon>Nitrobacteraceae</taxon>
        <taxon>Rhodoplanes</taxon>
    </lineage>
</organism>
<sequence length="105" mass="12321">MNTERKAGDRVEFEHGYAARIMGIDGTWQREVLLEDVSDSEAKLTVFGSTEEINLDEFFLVLSNWGHAHRRCERVWLNGDQIGVRFLKNVQQKARRERKRPKFEA</sequence>
<evidence type="ECO:0000313" key="1">
    <source>
        <dbReference type="EMBL" id="MTW16832.1"/>
    </source>
</evidence>
<reference evidence="3" key="1">
    <citation type="submission" date="2018-10" db="EMBL/GenBank/DDBJ databases">
        <authorList>
            <person name="Peiro R."/>
            <person name="Begona"/>
            <person name="Cbmso G."/>
            <person name="Lopez M."/>
            <person name="Gonzalez S."/>
            <person name="Sacristan E."/>
            <person name="Castillo E."/>
        </authorList>
    </citation>
    <scope>NUCLEOTIDE SEQUENCE [LARGE SCALE GENOMIC DNA]</scope>
</reference>
<comment type="caution">
    <text evidence="2">The sequence shown here is derived from an EMBL/GenBank/DDBJ whole genome shotgun (WGS) entry which is preliminary data.</text>
</comment>
<accession>A0A327K009</accession>
<evidence type="ECO:0000313" key="2">
    <source>
        <dbReference type="EMBL" id="VCU10983.1"/>
    </source>
</evidence>
<dbReference type="OrthoDB" id="7960026at2"/>
<reference evidence="1 4" key="3">
    <citation type="submission" date="2019-11" db="EMBL/GenBank/DDBJ databases">
        <title>Whole-genome sequence of Rhodoplanes serenus DSM 18633, type strain.</title>
        <authorList>
            <person name="Kyndt J.A."/>
            <person name="Meyer T.E."/>
        </authorList>
    </citation>
    <scope>NUCLEOTIDE SEQUENCE [LARGE SCALE GENOMIC DNA]</scope>
    <source>
        <strain evidence="1 4">DSM 18633</strain>
    </source>
</reference>
<dbReference type="AlphaFoldDB" id="A0A327K009"/>
<dbReference type="EMBL" id="WNKV01000007">
    <property type="protein sequence ID" value="MTW16832.1"/>
    <property type="molecule type" value="Genomic_DNA"/>
</dbReference>
<dbReference type="EMBL" id="UWOC01000184">
    <property type="protein sequence ID" value="VCU10983.1"/>
    <property type="molecule type" value="Genomic_DNA"/>
</dbReference>
<evidence type="ECO:0000313" key="4">
    <source>
        <dbReference type="Proteomes" id="UP000438991"/>
    </source>
</evidence>
<gene>
    <name evidence="1" type="ORF">GJ689_11515</name>
    <name evidence="2" type="ORF">RHODGE_RHODGE_04187</name>
</gene>
<evidence type="ECO:0000313" key="3">
    <source>
        <dbReference type="Proteomes" id="UP000289200"/>
    </source>
</evidence>